<protein>
    <recommendedName>
        <fullName evidence="3">Complex 1 LYR protein domain-containing protein</fullName>
    </recommendedName>
</protein>
<feature type="domain" description="Complex 1 LYR protein" evidence="3">
    <location>
        <begin position="11"/>
        <end position="66"/>
    </location>
</feature>
<dbReference type="AlphaFoldDB" id="S8CZM8"/>
<evidence type="ECO:0000256" key="2">
    <source>
        <dbReference type="ARBA" id="ARBA00023128"/>
    </source>
</evidence>
<dbReference type="PANTHER" id="PTHR13675:SF0">
    <property type="entry name" value="LYR MOTIF-CONTAINING PROTEIN 2"/>
    <property type="match status" value="1"/>
</dbReference>
<reference evidence="4 5" key="1">
    <citation type="journal article" date="2013" name="BMC Genomics">
        <title>The miniature genome of a carnivorous plant Genlisea aurea contains a low number of genes and short non-coding sequences.</title>
        <authorList>
            <person name="Leushkin E.V."/>
            <person name="Sutormin R.A."/>
            <person name="Nabieva E.R."/>
            <person name="Penin A.A."/>
            <person name="Kondrashov A.S."/>
            <person name="Logacheva M.D."/>
        </authorList>
    </citation>
    <scope>NUCLEOTIDE SEQUENCE [LARGE SCALE GENOMIC DNA]</scope>
</reference>
<dbReference type="InterPro" id="IPR008011">
    <property type="entry name" value="Complex1_LYR_dom"/>
</dbReference>
<keyword evidence="5" id="KW-1185">Reference proteome</keyword>
<evidence type="ECO:0000256" key="1">
    <source>
        <dbReference type="ARBA" id="ARBA00004173"/>
    </source>
</evidence>
<accession>S8CZM8</accession>
<sequence>MDLQEFLLRARVLKLYRQSLRVSRRAPSNSRDEVQLIVRREIEGNRDCRDRQRIRFLISDGLERLKRFDETLDMQGHSNIN</sequence>
<dbReference type="OrthoDB" id="74240at2759"/>
<dbReference type="PANTHER" id="PTHR13675">
    <property type="entry name" value="LYR MOTIF-CONTAINING PROTEIN 2"/>
    <property type="match status" value="1"/>
</dbReference>
<gene>
    <name evidence="4" type="ORF">M569_01813</name>
</gene>
<evidence type="ECO:0000259" key="3">
    <source>
        <dbReference type="Pfam" id="PF05347"/>
    </source>
</evidence>
<comment type="caution">
    <text evidence="4">The sequence shown here is derived from an EMBL/GenBank/DDBJ whole genome shotgun (WGS) entry which is preliminary data.</text>
</comment>
<dbReference type="Pfam" id="PF05347">
    <property type="entry name" value="Complex1_LYR"/>
    <property type="match status" value="1"/>
</dbReference>
<name>S8CZM8_9LAMI</name>
<dbReference type="Proteomes" id="UP000015453">
    <property type="component" value="Unassembled WGS sequence"/>
</dbReference>
<keyword evidence="2" id="KW-0496">Mitochondrion</keyword>
<proteinExistence type="predicted"/>
<organism evidence="4 5">
    <name type="scientific">Genlisea aurea</name>
    <dbReference type="NCBI Taxonomy" id="192259"/>
    <lineage>
        <taxon>Eukaryota</taxon>
        <taxon>Viridiplantae</taxon>
        <taxon>Streptophyta</taxon>
        <taxon>Embryophyta</taxon>
        <taxon>Tracheophyta</taxon>
        <taxon>Spermatophyta</taxon>
        <taxon>Magnoliopsida</taxon>
        <taxon>eudicotyledons</taxon>
        <taxon>Gunneridae</taxon>
        <taxon>Pentapetalae</taxon>
        <taxon>asterids</taxon>
        <taxon>lamiids</taxon>
        <taxon>Lamiales</taxon>
        <taxon>Lentibulariaceae</taxon>
        <taxon>Genlisea</taxon>
    </lineage>
</organism>
<comment type="subcellular location">
    <subcellularLocation>
        <location evidence="1">Mitochondrion</location>
    </subcellularLocation>
</comment>
<evidence type="ECO:0000313" key="4">
    <source>
        <dbReference type="EMBL" id="EPS72944.1"/>
    </source>
</evidence>
<dbReference type="EMBL" id="AUSU01000630">
    <property type="protein sequence ID" value="EPS72944.1"/>
    <property type="molecule type" value="Genomic_DNA"/>
</dbReference>
<dbReference type="GO" id="GO:0005739">
    <property type="term" value="C:mitochondrion"/>
    <property type="evidence" value="ECO:0007669"/>
    <property type="project" value="UniProtKB-SubCell"/>
</dbReference>
<evidence type="ECO:0000313" key="5">
    <source>
        <dbReference type="Proteomes" id="UP000015453"/>
    </source>
</evidence>